<comment type="caution">
    <text evidence="1">The sequence shown here is derived from an EMBL/GenBank/DDBJ whole genome shotgun (WGS) entry which is preliminary data.</text>
</comment>
<reference evidence="2" key="1">
    <citation type="submission" date="2019-02" db="EMBL/GenBank/DDBJ databases">
        <title>Draft genome sequence of Dolichospermum planctonicum NIES-80.</title>
        <authorList>
            <person name="Yamaguchi H."/>
            <person name="Suzuki S."/>
            <person name="Kawachi M."/>
        </authorList>
    </citation>
    <scope>NUCLEOTIDE SEQUENCE [LARGE SCALE GENOMIC DNA]</scope>
    <source>
        <strain evidence="2">NIES-80</strain>
    </source>
</reference>
<dbReference type="Proteomes" id="UP000299367">
    <property type="component" value="Unassembled WGS sequence"/>
</dbReference>
<evidence type="ECO:0000313" key="1">
    <source>
        <dbReference type="EMBL" id="GCL40463.1"/>
    </source>
</evidence>
<dbReference type="RefSeq" id="WP_162501155.1">
    <property type="nucleotide sequence ID" value="NZ_BJCF01000001.1"/>
</dbReference>
<accession>A0A480A9N4</accession>
<proteinExistence type="predicted"/>
<protein>
    <submittedName>
        <fullName evidence="1">Uncharacterized protein</fullName>
    </submittedName>
</protein>
<name>A0A480A9N4_9CYAN</name>
<organism evidence="1 2">
    <name type="scientific">Dolichospermum planctonicum</name>
    <dbReference type="NCBI Taxonomy" id="136072"/>
    <lineage>
        <taxon>Bacteria</taxon>
        <taxon>Bacillati</taxon>
        <taxon>Cyanobacteriota</taxon>
        <taxon>Cyanophyceae</taxon>
        <taxon>Nostocales</taxon>
        <taxon>Aphanizomenonaceae</taxon>
        <taxon>Dolichospermum</taxon>
    </lineage>
</organism>
<gene>
    <name evidence="1" type="ORF">NIES80_01500</name>
</gene>
<sequence length="58" mass="6574">MSSAKLAKFKLNLLKLSRDLPISCAGLSFDPAGQKMRGVTPHFNLNGRCYHRHVKQKY</sequence>
<dbReference type="EMBL" id="BJCF01000001">
    <property type="protein sequence ID" value="GCL40463.1"/>
    <property type="molecule type" value="Genomic_DNA"/>
</dbReference>
<evidence type="ECO:0000313" key="2">
    <source>
        <dbReference type="Proteomes" id="UP000299367"/>
    </source>
</evidence>
<dbReference type="AlphaFoldDB" id="A0A480A9N4"/>